<name>A0A0A9HTT0_ARUDO</name>
<evidence type="ECO:0000313" key="1">
    <source>
        <dbReference type="EMBL" id="JAE38301.1"/>
    </source>
</evidence>
<sequence length="34" mass="3815">MRGFLRRSDLTAKKSAGINRATRNLAITKIRLGK</sequence>
<organism evidence="1">
    <name type="scientific">Arundo donax</name>
    <name type="common">Giant reed</name>
    <name type="synonym">Donax arundinaceus</name>
    <dbReference type="NCBI Taxonomy" id="35708"/>
    <lineage>
        <taxon>Eukaryota</taxon>
        <taxon>Viridiplantae</taxon>
        <taxon>Streptophyta</taxon>
        <taxon>Embryophyta</taxon>
        <taxon>Tracheophyta</taxon>
        <taxon>Spermatophyta</taxon>
        <taxon>Magnoliopsida</taxon>
        <taxon>Liliopsida</taxon>
        <taxon>Poales</taxon>
        <taxon>Poaceae</taxon>
        <taxon>PACMAD clade</taxon>
        <taxon>Arundinoideae</taxon>
        <taxon>Arundineae</taxon>
        <taxon>Arundo</taxon>
    </lineage>
</organism>
<proteinExistence type="predicted"/>
<dbReference type="EMBL" id="GBRH01159595">
    <property type="protein sequence ID" value="JAE38301.1"/>
    <property type="molecule type" value="Transcribed_RNA"/>
</dbReference>
<accession>A0A0A9HTT0</accession>
<reference evidence="1" key="2">
    <citation type="journal article" date="2015" name="Data Brief">
        <title>Shoot transcriptome of the giant reed, Arundo donax.</title>
        <authorList>
            <person name="Barrero R.A."/>
            <person name="Guerrero F.D."/>
            <person name="Moolhuijzen P."/>
            <person name="Goolsby J.A."/>
            <person name="Tidwell J."/>
            <person name="Bellgard S.E."/>
            <person name="Bellgard M.I."/>
        </authorList>
    </citation>
    <scope>NUCLEOTIDE SEQUENCE</scope>
    <source>
        <tissue evidence="1">Shoot tissue taken approximately 20 cm above the soil surface</tissue>
    </source>
</reference>
<dbReference type="AlphaFoldDB" id="A0A0A9HTT0"/>
<protein>
    <submittedName>
        <fullName evidence="1">Uncharacterized protein</fullName>
    </submittedName>
</protein>
<reference evidence="1" key="1">
    <citation type="submission" date="2014-09" db="EMBL/GenBank/DDBJ databases">
        <authorList>
            <person name="Magalhaes I.L.F."/>
            <person name="Oliveira U."/>
            <person name="Santos F.R."/>
            <person name="Vidigal T.H.D.A."/>
            <person name="Brescovit A.D."/>
            <person name="Santos A.J."/>
        </authorList>
    </citation>
    <scope>NUCLEOTIDE SEQUENCE</scope>
    <source>
        <tissue evidence="1">Shoot tissue taken approximately 20 cm above the soil surface</tissue>
    </source>
</reference>